<reference evidence="1 2" key="1">
    <citation type="submission" date="2013-11" db="EMBL/GenBank/DDBJ databases">
        <title>Opisthorchis viverrini - life in the bile duct.</title>
        <authorList>
            <person name="Young N.D."/>
            <person name="Nagarajan N."/>
            <person name="Lin S.J."/>
            <person name="Korhonen P.K."/>
            <person name="Jex A.R."/>
            <person name="Hall R.S."/>
            <person name="Safavi-Hemami H."/>
            <person name="Kaewkong W."/>
            <person name="Bertrand D."/>
            <person name="Gao S."/>
            <person name="Seet Q."/>
            <person name="Wongkham S."/>
            <person name="Teh B.T."/>
            <person name="Wongkham C."/>
            <person name="Intapan P.M."/>
            <person name="Maleewong W."/>
            <person name="Yang X."/>
            <person name="Hu M."/>
            <person name="Wang Z."/>
            <person name="Hofmann A."/>
            <person name="Sternberg P.W."/>
            <person name="Tan P."/>
            <person name="Wang J."/>
            <person name="Gasser R.B."/>
        </authorList>
    </citation>
    <scope>NUCLEOTIDE SEQUENCE [LARGE SCALE GENOMIC DNA]</scope>
</reference>
<dbReference type="RefSeq" id="XP_009164954.1">
    <property type="nucleotide sequence ID" value="XM_009166690.1"/>
</dbReference>
<accession>A0A074ZUX1</accession>
<keyword evidence="2" id="KW-1185">Reference proteome</keyword>
<dbReference type="KEGG" id="ovi:T265_02441"/>
<proteinExistence type="predicted"/>
<sequence length="111" mass="13063">MVQQSFNRQTFRPCAAQFVSNETRVSRTLGSTLSLYYVPSPRYKAHRSMPCQNMRWYTRSSGILVEEGEYNWSDLDRRKKIEQKWECSTNRLGLGNERRTWELLDVCSGMG</sequence>
<evidence type="ECO:0000313" key="1">
    <source>
        <dbReference type="EMBL" id="KER31248.1"/>
    </source>
</evidence>
<dbReference type="Proteomes" id="UP000054324">
    <property type="component" value="Unassembled WGS sequence"/>
</dbReference>
<dbReference type="AlphaFoldDB" id="A0A074ZUX1"/>
<dbReference type="CTD" id="20316629"/>
<evidence type="ECO:0000313" key="2">
    <source>
        <dbReference type="Proteomes" id="UP000054324"/>
    </source>
</evidence>
<organism evidence="1 2">
    <name type="scientific">Opisthorchis viverrini</name>
    <name type="common">Southeast Asian liver fluke</name>
    <dbReference type="NCBI Taxonomy" id="6198"/>
    <lineage>
        <taxon>Eukaryota</taxon>
        <taxon>Metazoa</taxon>
        <taxon>Spiralia</taxon>
        <taxon>Lophotrochozoa</taxon>
        <taxon>Platyhelminthes</taxon>
        <taxon>Trematoda</taxon>
        <taxon>Digenea</taxon>
        <taxon>Opisthorchiida</taxon>
        <taxon>Opisthorchiata</taxon>
        <taxon>Opisthorchiidae</taxon>
        <taxon>Opisthorchis</taxon>
    </lineage>
</organism>
<dbReference type="EMBL" id="KL596648">
    <property type="protein sequence ID" value="KER31248.1"/>
    <property type="molecule type" value="Genomic_DNA"/>
</dbReference>
<dbReference type="GeneID" id="20316629"/>
<gene>
    <name evidence="1" type="ORF">T265_02441</name>
</gene>
<protein>
    <submittedName>
        <fullName evidence="1">Uncharacterized protein</fullName>
    </submittedName>
</protein>
<name>A0A074ZUX1_OPIVI</name>